<name>A0A4U0STD9_9ACTN</name>
<sequence>MTACATEPTADATGSTVRRAGFTIAADGSYAACLAQASGGGNWFPERWTLDSTEPYTVPLPGNQPEEPSSEVLPLPDGRVLIRRRVAYRHDLSLLYPTGPGTGEVWLGSLDGGIDDVRLLPPSASGDALARSYDAQADVTAVWLVHGGSQLRRLAMVSGRCTGGVWLDDTGRMLALDREADGRTKAVAVDLEHGDVSPLLQITDDSNDRLLLADPDSGLLVLRSDAPGEDRLGWGILGSRLPVRFPEALRVPDAVLTPFAAQPGQMLAPDACAVALRADGPQGTCIAVWRPGGRRALWLTGPDGWLPGTGMWTARGVLRLPYACPHCPCGVVSYEAAVPPTEPAAPAQEPPTQGAPAQEAPAQEPPHNRVLPLQQAPLGGV</sequence>
<dbReference type="EMBL" id="SUMC01000003">
    <property type="protein sequence ID" value="TKA12703.1"/>
    <property type="molecule type" value="Genomic_DNA"/>
</dbReference>
<protein>
    <submittedName>
        <fullName evidence="2">Uncharacterized protein</fullName>
    </submittedName>
</protein>
<feature type="region of interest" description="Disordered" evidence="1">
    <location>
        <begin position="340"/>
        <end position="381"/>
    </location>
</feature>
<accession>A0A4U0STD9</accession>
<dbReference type="Proteomes" id="UP000305778">
    <property type="component" value="Unassembled WGS sequence"/>
</dbReference>
<dbReference type="OrthoDB" id="262125at2"/>
<gene>
    <name evidence="2" type="ORF">FCI23_04835</name>
</gene>
<organism evidence="2 3">
    <name type="scientific">Actinacidiphila oryziradicis</name>
    <dbReference type="NCBI Taxonomy" id="2571141"/>
    <lineage>
        <taxon>Bacteria</taxon>
        <taxon>Bacillati</taxon>
        <taxon>Actinomycetota</taxon>
        <taxon>Actinomycetes</taxon>
        <taxon>Kitasatosporales</taxon>
        <taxon>Streptomycetaceae</taxon>
        <taxon>Actinacidiphila</taxon>
    </lineage>
</organism>
<reference evidence="2 3" key="1">
    <citation type="submission" date="2019-04" db="EMBL/GenBank/DDBJ databases">
        <title>Streptomyces oryziradicis sp. nov., a novel actinomycete isolated from rhizosphere soil of rice (Oryza sativa L.).</title>
        <authorList>
            <person name="Li C."/>
        </authorList>
    </citation>
    <scope>NUCLEOTIDE SEQUENCE [LARGE SCALE GENOMIC DNA]</scope>
    <source>
        <strain evidence="2 3">NEAU-C40</strain>
    </source>
</reference>
<dbReference type="AlphaFoldDB" id="A0A4U0STD9"/>
<proteinExistence type="predicted"/>
<dbReference type="RefSeq" id="WP_136722180.1">
    <property type="nucleotide sequence ID" value="NZ_SUMC01000003.1"/>
</dbReference>
<keyword evidence="3" id="KW-1185">Reference proteome</keyword>
<evidence type="ECO:0000313" key="3">
    <source>
        <dbReference type="Proteomes" id="UP000305778"/>
    </source>
</evidence>
<evidence type="ECO:0000313" key="2">
    <source>
        <dbReference type="EMBL" id="TKA12703.1"/>
    </source>
</evidence>
<dbReference type="SUPFAM" id="SSF82171">
    <property type="entry name" value="DPP6 N-terminal domain-like"/>
    <property type="match status" value="1"/>
</dbReference>
<evidence type="ECO:0000256" key="1">
    <source>
        <dbReference type="SAM" id="MobiDB-lite"/>
    </source>
</evidence>
<feature type="compositionally biased region" description="Low complexity" evidence="1">
    <location>
        <begin position="340"/>
        <end position="362"/>
    </location>
</feature>
<comment type="caution">
    <text evidence="2">The sequence shown here is derived from an EMBL/GenBank/DDBJ whole genome shotgun (WGS) entry which is preliminary data.</text>
</comment>